<evidence type="ECO:0000313" key="1">
    <source>
        <dbReference type="EMBL" id="PWB05739.1"/>
    </source>
</evidence>
<evidence type="ECO:0000313" key="2">
    <source>
        <dbReference type="Proteomes" id="UP000244925"/>
    </source>
</evidence>
<name>A0A2V1IUK2_9BACT</name>
<gene>
    <name evidence="1" type="ORF">C5O25_12535</name>
</gene>
<comment type="caution">
    <text evidence="1">The sequence shown here is derived from an EMBL/GenBank/DDBJ whole genome shotgun (WGS) entry which is preliminary data.</text>
</comment>
<dbReference type="Proteomes" id="UP000244925">
    <property type="component" value="Unassembled WGS sequence"/>
</dbReference>
<dbReference type="AlphaFoldDB" id="A0A2V1IUK2"/>
<reference evidence="2" key="1">
    <citation type="submission" date="2018-02" db="EMBL/GenBank/DDBJ databases">
        <authorList>
            <person name="Clavel T."/>
            <person name="Strowig T."/>
        </authorList>
    </citation>
    <scope>NUCLEOTIDE SEQUENCE [LARGE SCALE GENOMIC DNA]</scope>
    <source>
        <strain evidence="2">DSM 100764</strain>
    </source>
</reference>
<keyword evidence="2" id="KW-1185">Reference proteome</keyword>
<protein>
    <submittedName>
        <fullName evidence="1">Uncharacterized protein</fullName>
    </submittedName>
</protein>
<dbReference type="EMBL" id="PUBV01000062">
    <property type="protein sequence ID" value="PWB05739.1"/>
    <property type="molecule type" value="Genomic_DNA"/>
</dbReference>
<accession>A0A2V1IUK2</accession>
<organism evidence="1 2">
    <name type="scientific">Paramuribaculum intestinale</name>
    <dbReference type="NCBI Taxonomy" id="2094151"/>
    <lineage>
        <taxon>Bacteria</taxon>
        <taxon>Pseudomonadati</taxon>
        <taxon>Bacteroidota</taxon>
        <taxon>Bacteroidia</taxon>
        <taxon>Bacteroidales</taxon>
        <taxon>Muribaculaceae</taxon>
        <taxon>Paramuribaculum</taxon>
    </lineage>
</organism>
<proteinExistence type="predicted"/>
<sequence length="83" mass="9357">MLTLRSKALALGVTNFAASRAYLLDISTKLGCNVLKYEIYRDLRRGQCGHDSVRHGGHASGLSYEQKESGIRFYYVSFKLKLL</sequence>